<dbReference type="InterPro" id="IPR036388">
    <property type="entry name" value="WH-like_DNA-bd_sf"/>
</dbReference>
<dbReference type="GO" id="GO:0046278">
    <property type="term" value="P:3,4-dihydroxybenzoate metabolic process"/>
    <property type="evidence" value="ECO:0007669"/>
    <property type="project" value="InterPro"/>
</dbReference>
<dbReference type="InterPro" id="IPR005471">
    <property type="entry name" value="Tscrpt_reg_IclR_N"/>
</dbReference>
<evidence type="ECO:0000256" key="5">
    <source>
        <dbReference type="ARBA" id="ARBA00023163"/>
    </source>
</evidence>
<dbReference type="GO" id="GO:0003677">
    <property type="term" value="F:DNA binding"/>
    <property type="evidence" value="ECO:0007669"/>
    <property type="project" value="UniProtKB-KW"/>
</dbReference>
<dbReference type="InterPro" id="IPR029016">
    <property type="entry name" value="GAF-like_dom_sf"/>
</dbReference>
<dbReference type="SUPFAM" id="SSF55781">
    <property type="entry name" value="GAF domain-like"/>
    <property type="match status" value="2"/>
</dbReference>
<evidence type="ECO:0000313" key="12">
    <source>
        <dbReference type="Proteomes" id="UP000481109"/>
    </source>
</evidence>
<dbReference type="Pfam" id="PF09339">
    <property type="entry name" value="HTH_IclR"/>
    <property type="match status" value="2"/>
</dbReference>
<dbReference type="GO" id="GO:0045892">
    <property type="term" value="P:negative regulation of DNA-templated transcription"/>
    <property type="evidence" value="ECO:0007669"/>
    <property type="project" value="TreeGrafter"/>
</dbReference>
<dbReference type="PROSITE" id="PS51078">
    <property type="entry name" value="ICLR_ED"/>
    <property type="match status" value="2"/>
</dbReference>
<dbReference type="GO" id="GO:0006071">
    <property type="term" value="P:glycerol metabolic process"/>
    <property type="evidence" value="ECO:0007669"/>
    <property type="project" value="UniProtKB-KW"/>
</dbReference>
<dbReference type="Gene3D" id="3.30.450.40">
    <property type="match status" value="2"/>
</dbReference>
<evidence type="ECO:0000259" key="9">
    <source>
        <dbReference type="PROSITE" id="PS51077"/>
    </source>
</evidence>
<feature type="domain" description="IclR-ED" evidence="10">
    <location>
        <begin position="101"/>
        <end position="293"/>
    </location>
</feature>
<accession>A0A6G4XGR7</accession>
<dbReference type="GO" id="GO:0003700">
    <property type="term" value="F:DNA-binding transcription factor activity"/>
    <property type="evidence" value="ECO:0007669"/>
    <property type="project" value="TreeGrafter"/>
</dbReference>
<dbReference type="Proteomes" id="UP000481109">
    <property type="component" value="Unassembled WGS sequence"/>
</dbReference>
<keyword evidence="2" id="KW-0805">Transcription regulation</keyword>
<evidence type="ECO:0000256" key="1">
    <source>
        <dbReference type="ARBA" id="ARBA00022798"/>
    </source>
</evidence>
<keyword evidence="1" id="KW-0319">Glycerol metabolism</keyword>
<comment type="caution">
    <text evidence="11">The sequence shown here is derived from an EMBL/GenBank/DDBJ whole genome shotgun (WGS) entry which is preliminary data.</text>
</comment>
<dbReference type="PANTHER" id="PTHR30136">
    <property type="entry name" value="HELIX-TURN-HELIX TRANSCRIPTIONAL REGULATOR, ICLR FAMILY"/>
    <property type="match status" value="1"/>
</dbReference>
<comment type="function">
    <text evidence="6">May be an activator protein for the gylABX operon.</text>
</comment>
<evidence type="ECO:0000313" key="11">
    <source>
        <dbReference type="EMBL" id="NGO76040.1"/>
    </source>
</evidence>
<sequence length="577" mass="62300">MSTALATLRNTRDRRDRRDPRDRPGAPVPSLTTAPPAEAVTPLIRGIAVLRALTDAHGPLTLSDLERATGLARSTVDRIAATLARMAYVRLDGRTVTLAPRLMELGNAYLGALQLPALLGTFADRLADELDESVSLAVRDEDGIRFIHQATRRRAMSLSFRIGDLVPAERTAPGPLFAADWSAADWARWRARRASDPGDGGFTALPSREVPVGDEEFVRATQSARKNGYALDDQLIEPGLVALAMPVRDAAGVPACVVSVVSHTSRHSARSLRKEMLPRLRKAVAAMESELRTAAPADGPPRPAALAAWTGASKQELGREFIESLARGLTVLTAFGRTRPEPTLSAVAEATGLARATARRALITLEHLGYVTSHERTFRLTPRVLGLGFPLLSRTSLPEIAQPHLATLAKQVHDSASLAVFAGEDIQYVARIATSRIMSVNITLGTRFPAYATSMGRVLLADLPQGERTARLERITPEALTPRTVTDRARLGEVLDEAAHRGYALVDEELEEGLRSIAVPVRDGAGRTVAAVNVAVHSSRRTVAQCRTDVLPLLRETAERIEAELHIAGRFARIPVA</sequence>
<reference evidence="11 12" key="1">
    <citation type="submission" date="2020-02" db="EMBL/GenBank/DDBJ databases">
        <title>Whole-genome analyses of novel actinobacteria.</title>
        <authorList>
            <person name="Sahin N."/>
            <person name="Tokatli A."/>
        </authorList>
    </citation>
    <scope>NUCLEOTIDE SEQUENCE [LARGE SCALE GENOMIC DNA]</scope>
    <source>
        <strain evidence="11 12">YC504</strain>
    </source>
</reference>
<dbReference type="InterPro" id="IPR012794">
    <property type="entry name" value="PcaR_PcaU"/>
</dbReference>
<dbReference type="Pfam" id="PF01614">
    <property type="entry name" value="IclR_C"/>
    <property type="match status" value="2"/>
</dbReference>
<dbReference type="EMBL" id="JAAKZW010000026">
    <property type="protein sequence ID" value="NGO76040.1"/>
    <property type="molecule type" value="Genomic_DNA"/>
</dbReference>
<dbReference type="Gene3D" id="1.10.10.10">
    <property type="entry name" value="Winged helix-like DNA-binding domain superfamily/Winged helix DNA-binding domain"/>
    <property type="match status" value="2"/>
</dbReference>
<feature type="domain" description="IclR-ED" evidence="10">
    <location>
        <begin position="383"/>
        <end position="567"/>
    </location>
</feature>
<dbReference type="GO" id="GO:0045893">
    <property type="term" value="P:positive regulation of DNA-templated transcription"/>
    <property type="evidence" value="ECO:0007669"/>
    <property type="project" value="InterPro"/>
</dbReference>
<dbReference type="AlphaFoldDB" id="A0A6G4XGR7"/>
<feature type="domain" description="HTH iclR-type" evidence="9">
    <location>
        <begin position="322"/>
        <end position="382"/>
    </location>
</feature>
<dbReference type="FunFam" id="1.10.10.10:FF:000056">
    <property type="entry name" value="IclR family transcriptional regulator"/>
    <property type="match status" value="1"/>
</dbReference>
<evidence type="ECO:0000256" key="6">
    <source>
        <dbReference type="ARBA" id="ARBA00058938"/>
    </source>
</evidence>
<feature type="compositionally biased region" description="Basic and acidic residues" evidence="8">
    <location>
        <begin position="10"/>
        <end position="24"/>
    </location>
</feature>
<gene>
    <name evidence="11" type="ORF">G6045_10200</name>
</gene>
<organism evidence="11 12">
    <name type="scientific">Streptomyces mesophilus</name>
    <dbReference type="NCBI Taxonomy" id="1775132"/>
    <lineage>
        <taxon>Bacteria</taxon>
        <taxon>Bacillati</taxon>
        <taxon>Actinomycetota</taxon>
        <taxon>Actinomycetes</taxon>
        <taxon>Kitasatosporales</taxon>
        <taxon>Streptomycetaceae</taxon>
        <taxon>Streptomyces</taxon>
    </lineage>
</organism>
<feature type="region of interest" description="Disordered" evidence="8">
    <location>
        <begin position="1"/>
        <end position="35"/>
    </location>
</feature>
<dbReference type="SMART" id="SM00346">
    <property type="entry name" value="HTH_ICLR"/>
    <property type="match status" value="2"/>
</dbReference>
<dbReference type="InterPro" id="IPR036390">
    <property type="entry name" value="WH_DNA-bd_sf"/>
</dbReference>
<keyword evidence="3" id="KW-0238">DNA-binding</keyword>
<dbReference type="InterPro" id="IPR050707">
    <property type="entry name" value="HTH_MetabolicPath_Reg"/>
</dbReference>
<name>A0A6G4XGR7_9ACTN</name>
<evidence type="ECO:0000259" key="10">
    <source>
        <dbReference type="PROSITE" id="PS51078"/>
    </source>
</evidence>
<evidence type="ECO:0000256" key="8">
    <source>
        <dbReference type="SAM" id="MobiDB-lite"/>
    </source>
</evidence>
<feature type="domain" description="HTH iclR-type" evidence="9">
    <location>
        <begin position="40"/>
        <end position="100"/>
    </location>
</feature>
<dbReference type="NCBIfam" id="TIGR02431">
    <property type="entry name" value="pcaR_pcaU"/>
    <property type="match status" value="1"/>
</dbReference>
<evidence type="ECO:0000256" key="4">
    <source>
        <dbReference type="ARBA" id="ARBA00023159"/>
    </source>
</evidence>
<keyword evidence="12" id="KW-1185">Reference proteome</keyword>
<evidence type="ECO:0000256" key="2">
    <source>
        <dbReference type="ARBA" id="ARBA00023015"/>
    </source>
</evidence>
<protein>
    <recommendedName>
        <fullName evidence="7">Glycerol operon regulatory protein</fullName>
    </recommendedName>
</protein>
<dbReference type="InterPro" id="IPR014757">
    <property type="entry name" value="Tscrpt_reg_IclR_C"/>
</dbReference>
<evidence type="ECO:0000256" key="3">
    <source>
        <dbReference type="ARBA" id="ARBA00023125"/>
    </source>
</evidence>
<keyword evidence="5" id="KW-0804">Transcription</keyword>
<evidence type="ECO:0000256" key="7">
    <source>
        <dbReference type="ARBA" id="ARBA00070406"/>
    </source>
</evidence>
<dbReference type="PROSITE" id="PS51077">
    <property type="entry name" value="HTH_ICLR"/>
    <property type="match status" value="2"/>
</dbReference>
<keyword evidence="4" id="KW-0010">Activator</keyword>
<dbReference type="PANTHER" id="PTHR30136:SF34">
    <property type="entry name" value="TRANSCRIPTIONAL REGULATOR"/>
    <property type="match status" value="1"/>
</dbReference>
<proteinExistence type="predicted"/>
<dbReference type="SUPFAM" id="SSF46785">
    <property type="entry name" value="Winged helix' DNA-binding domain"/>
    <property type="match status" value="2"/>
</dbReference>